<keyword evidence="5" id="KW-0732">Signal</keyword>
<evidence type="ECO:0000313" key="8">
    <source>
        <dbReference type="Proteomes" id="UP000325797"/>
    </source>
</evidence>
<dbReference type="AlphaFoldDB" id="A0A5J6MR40"/>
<evidence type="ECO:0000256" key="5">
    <source>
        <dbReference type="SAM" id="SignalP"/>
    </source>
</evidence>
<name>A0A5J6MR40_9PROT</name>
<keyword evidence="3 4" id="KW-0408">Iron</keyword>
<feature type="domain" description="Cytochrome c" evidence="6">
    <location>
        <begin position="28"/>
        <end position="119"/>
    </location>
</feature>
<evidence type="ECO:0000313" key="7">
    <source>
        <dbReference type="EMBL" id="QEX20142.1"/>
    </source>
</evidence>
<dbReference type="GO" id="GO:0020037">
    <property type="term" value="F:heme binding"/>
    <property type="evidence" value="ECO:0007669"/>
    <property type="project" value="InterPro"/>
</dbReference>
<keyword evidence="1 4" id="KW-0349">Heme</keyword>
<reference evidence="7 8" key="1">
    <citation type="submission" date="2019-08" db="EMBL/GenBank/DDBJ databases">
        <title>Hyperibacter terrae gen. nov., sp. nov. and Hyperibacter viscosus sp. nov., two new members in the family Rhodospirillaceae isolated from the rhizosphere of Hypericum perforatum.</title>
        <authorList>
            <person name="Noviana Z."/>
        </authorList>
    </citation>
    <scope>NUCLEOTIDE SEQUENCE [LARGE SCALE GENOMIC DNA]</scope>
    <source>
        <strain evidence="7 8">R5959</strain>
    </source>
</reference>
<evidence type="ECO:0000256" key="4">
    <source>
        <dbReference type="PROSITE-ProRule" id="PRU00433"/>
    </source>
</evidence>
<keyword evidence="8" id="KW-1185">Reference proteome</keyword>
<organism evidence="7 8">
    <name type="scientific">Hypericibacter adhaerens</name>
    <dbReference type="NCBI Taxonomy" id="2602016"/>
    <lineage>
        <taxon>Bacteria</taxon>
        <taxon>Pseudomonadati</taxon>
        <taxon>Pseudomonadota</taxon>
        <taxon>Alphaproteobacteria</taxon>
        <taxon>Rhodospirillales</taxon>
        <taxon>Dongiaceae</taxon>
        <taxon>Hypericibacter</taxon>
    </lineage>
</organism>
<dbReference type="Pfam" id="PF00034">
    <property type="entry name" value="Cytochrom_C"/>
    <property type="match status" value="1"/>
</dbReference>
<gene>
    <name evidence="7" type="ORF">FRZ61_00560</name>
</gene>
<keyword evidence="2 4" id="KW-0479">Metal-binding</keyword>
<feature type="signal peptide" evidence="5">
    <location>
        <begin position="1"/>
        <end position="18"/>
    </location>
</feature>
<feature type="chain" id="PRO_5023841731" description="Cytochrome c domain-containing protein" evidence="5">
    <location>
        <begin position="19"/>
        <end position="126"/>
    </location>
</feature>
<evidence type="ECO:0000256" key="2">
    <source>
        <dbReference type="ARBA" id="ARBA00022723"/>
    </source>
</evidence>
<dbReference type="KEGG" id="hadh:FRZ61_00560"/>
<evidence type="ECO:0000259" key="6">
    <source>
        <dbReference type="PROSITE" id="PS51007"/>
    </source>
</evidence>
<dbReference type="SUPFAM" id="SSF46626">
    <property type="entry name" value="Cytochrome c"/>
    <property type="match status" value="1"/>
</dbReference>
<dbReference type="Proteomes" id="UP000325797">
    <property type="component" value="Chromosome"/>
</dbReference>
<dbReference type="EMBL" id="CP042582">
    <property type="protein sequence ID" value="QEX20142.1"/>
    <property type="molecule type" value="Genomic_DNA"/>
</dbReference>
<evidence type="ECO:0000256" key="3">
    <source>
        <dbReference type="ARBA" id="ARBA00023004"/>
    </source>
</evidence>
<dbReference type="Gene3D" id="1.10.760.10">
    <property type="entry name" value="Cytochrome c-like domain"/>
    <property type="match status" value="1"/>
</dbReference>
<sequence>MRLSVVLLSGVLLGLALASGPVARADEDPAARGQALARKYCAGCHRVAFEQAIPPPVLIETETGEEEFKAPSFWQAAHQENRDAAYFRSYIHAPRDPMPEEPLEPAELDSIIAYLMSLRGQTGNGW</sequence>
<protein>
    <recommendedName>
        <fullName evidence="6">Cytochrome c domain-containing protein</fullName>
    </recommendedName>
</protein>
<proteinExistence type="predicted"/>
<accession>A0A5J6MR40</accession>
<dbReference type="RefSeq" id="WP_191909222.1">
    <property type="nucleotide sequence ID" value="NZ_CP042582.1"/>
</dbReference>
<dbReference type="GO" id="GO:0009055">
    <property type="term" value="F:electron transfer activity"/>
    <property type="evidence" value="ECO:0007669"/>
    <property type="project" value="InterPro"/>
</dbReference>
<dbReference type="GO" id="GO:0046872">
    <property type="term" value="F:metal ion binding"/>
    <property type="evidence" value="ECO:0007669"/>
    <property type="project" value="UniProtKB-KW"/>
</dbReference>
<dbReference type="InterPro" id="IPR009056">
    <property type="entry name" value="Cyt_c-like_dom"/>
</dbReference>
<dbReference type="InterPro" id="IPR036909">
    <property type="entry name" value="Cyt_c-like_dom_sf"/>
</dbReference>
<evidence type="ECO:0000256" key="1">
    <source>
        <dbReference type="ARBA" id="ARBA00022617"/>
    </source>
</evidence>
<dbReference type="PROSITE" id="PS51007">
    <property type="entry name" value="CYTC"/>
    <property type="match status" value="1"/>
</dbReference>